<evidence type="ECO:0000256" key="1">
    <source>
        <dbReference type="SAM" id="Phobius"/>
    </source>
</evidence>
<keyword evidence="3" id="KW-1185">Reference proteome</keyword>
<organism evidence="2 3">
    <name type="scientific">Thioclava pacifica DSM 10166</name>
    <dbReference type="NCBI Taxonomy" id="1353537"/>
    <lineage>
        <taxon>Bacteria</taxon>
        <taxon>Pseudomonadati</taxon>
        <taxon>Pseudomonadota</taxon>
        <taxon>Alphaproteobacteria</taxon>
        <taxon>Rhodobacterales</taxon>
        <taxon>Paracoccaceae</taxon>
        <taxon>Thioclava</taxon>
    </lineage>
</organism>
<keyword evidence="1" id="KW-0472">Membrane</keyword>
<feature type="transmembrane region" description="Helical" evidence="1">
    <location>
        <begin position="31"/>
        <end position="49"/>
    </location>
</feature>
<proteinExistence type="predicted"/>
<dbReference type="STRING" id="1353537.TP2_07720"/>
<evidence type="ECO:0000313" key="2">
    <source>
        <dbReference type="EMBL" id="KEO52820.1"/>
    </source>
</evidence>
<keyword evidence="1" id="KW-1133">Transmembrane helix</keyword>
<gene>
    <name evidence="2" type="ORF">TP2_07720</name>
</gene>
<feature type="transmembrane region" description="Helical" evidence="1">
    <location>
        <begin position="61"/>
        <end position="85"/>
    </location>
</feature>
<reference evidence="2 3" key="1">
    <citation type="submission" date="2013-07" db="EMBL/GenBank/DDBJ databases">
        <title>Thioclava pacifica DSM 10166 Genome Sequencing.</title>
        <authorList>
            <person name="Lai Q."/>
            <person name="Shao Z."/>
        </authorList>
    </citation>
    <scope>NUCLEOTIDE SEQUENCE [LARGE SCALE GENOMIC DNA]</scope>
    <source>
        <strain evidence="2 3">DSM 10166</strain>
    </source>
</reference>
<accession>A0A074JAF0</accession>
<name>A0A074JAF0_9RHOB</name>
<protein>
    <submittedName>
        <fullName evidence="2">Uncharacterized protein</fullName>
    </submittedName>
</protein>
<dbReference type="Proteomes" id="UP000027432">
    <property type="component" value="Unassembled WGS sequence"/>
</dbReference>
<sequence length="96" mass="10620">MHRESAIFLMINLVLPWALSMPLRALPVAQGQLALLFACAALIAALNFARARRARVLKPLYWVILPANLLALWLTGTLAAMTAALRLAPMLWQAWS</sequence>
<keyword evidence="1" id="KW-0812">Transmembrane</keyword>
<comment type="caution">
    <text evidence="2">The sequence shown here is derived from an EMBL/GenBank/DDBJ whole genome shotgun (WGS) entry which is preliminary data.</text>
</comment>
<dbReference type="RefSeq" id="WP_038077064.1">
    <property type="nucleotide sequence ID" value="NZ_AUND01000023.1"/>
</dbReference>
<evidence type="ECO:0000313" key="3">
    <source>
        <dbReference type="Proteomes" id="UP000027432"/>
    </source>
</evidence>
<dbReference type="AlphaFoldDB" id="A0A074JAF0"/>
<dbReference type="EMBL" id="AUND01000023">
    <property type="protein sequence ID" value="KEO52820.1"/>
    <property type="molecule type" value="Genomic_DNA"/>
</dbReference>